<dbReference type="GO" id="GO:0003677">
    <property type="term" value="F:DNA binding"/>
    <property type="evidence" value="ECO:0007669"/>
    <property type="project" value="UniProtKB-UniRule"/>
</dbReference>
<dbReference type="InterPro" id="IPR001867">
    <property type="entry name" value="OmpR/PhoB-type_DNA-bd"/>
</dbReference>
<protein>
    <recommendedName>
        <fullName evidence="5">OmpR/PhoB-type domain-containing protein</fullName>
    </recommendedName>
</protein>
<dbReference type="SUPFAM" id="SSF52172">
    <property type="entry name" value="CheY-like"/>
    <property type="match status" value="1"/>
</dbReference>
<dbReference type="InterPro" id="IPR016032">
    <property type="entry name" value="Sig_transdc_resp-reg_C-effctor"/>
</dbReference>
<accession>A0A7I8D8D6</accession>
<dbReference type="GO" id="GO:0000160">
    <property type="term" value="P:phosphorelay signal transduction system"/>
    <property type="evidence" value="ECO:0007669"/>
    <property type="project" value="InterPro"/>
</dbReference>
<dbReference type="KEGG" id="eff:skT53_13300"/>
<evidence type="ECO:0000256" key="2">
    <source>
        <dbReference type="ARBA" id="ARBA00023125"/>
    </source>
</evidence>
<dbReference type="InterPro" id="IPR011006">
    <property type="entry name" value="CheY-like_superfamily"/>
</dbReference>
<dbReference type="Gene3D" id="1.10.10.10">
    <property type="entry name" value="Winged helix-like DNA-binding domain superfamily/Winged helix DNA-binding domain"/>
    <property type="match status" value="1"/>
</dbReference>
<gene>
    <name evidence="6" type="ORF">skT53_13300</name>
</gene>
<evidence type="ECO:0000256" key="1">
    <source>
        <dbReference type="ARBA" id="ARBA00023015"/>
    </source>
</evidence>
<feature type="domain" description="OmpR/PhoB-type" evidence="5">
    <location>
        <begin position="120"/>
        <end position="189"/>
    </location>
</feature>
<dbReference type="Pfam" id="PF00486">
    <property type="entry name" value="Trans_reg_C"/>
    <property type="match status" value="1"/>
</dbReference>
<dbReference type="PROSITE" id="PS51755">
    <property type="entry name" value="OMPR_PHOB"/>
    <property type="match status" value="1"/>
</dbReference>
<evidence type="ECO:0000256" key="4">
    <source>
        <dbReference type="PROSITE-ProRule" id="PRU01091"/>
    </source>
</evidence>
<keyword evidence="3" id="KW-0804">Transcription</keyword>
<evidence type="ECO:0000313" key="7">
    <source>
        <dbReference type="Proteomes" id="UP000593802"/>
    </source>
</evidence>
<dbReference type="Proteomes" id="UP000593802">
    <property type="component" value="Chromosome"/>
</dbReference>
<evidence type="ECO:0000256" key="3">
    <source>
        <dbReference type="ARBA" id="ARBA00023163"/>
    </source>
</evidence>
<keyword evidence="1" id="KW-0805">Transcription regulation</keyword>
<feature type="DNA-binding region" description="OmpR/PhoB-type" evidence="4">
    <location>
        <begin position="120"/>
        <end position="189"/>
    </location>
</feature>
<name>A0A7I8D8D6_9BACL</name>
<dbReference type="SUPFAM" id="SSF46894">
    <property type="entry name" value="C-terminal effector domain of the bipartite response regulators"/>
    <property type="match status" value="1"/>
</dbReference>
<keyword evidence="7" id="KW-1185">Reference proteome</keyword>
<dbReference type="Gene3D" id="3.40.50.2300">
    <property type="match status" value="1"/>
</dbReference>
<sequence>MMLVSENDAQVTLFQHLFTELEVIHVPSRAQARKQLKETDWMTVLLDIPQCTHEDFQFFREMRKNTNAPVLLLSSEQTESGSVQEYEQTALRLSEGFSKFLQFLNRPMRVQSAVSQEMIENSVPLGDNVYFDYLNRTVIRNGKLFQLTNIEFRLLLALVQRTEAPLSSQELYELVWQDREEVNINNLYV</sequence>
<organism evidence="6 7">
    <name type="scientific">Effusibacillus dendaii</name>
    <dbReference type="NCBI Taxonomy" id="2743772"/>
    <lineage>
        <taxon>Bacteria</taxon>
        <taxon>Bacillati</taxon>
        <taxon>Bacillota</taxon>
        <taxon>Bacilli</taxon>
        <taxon>Bacillales</taxon>
        <taxon>Alicyclobacillaceae</taxon>
        <taxon>Effusibacillus</taxon>
    </lineage>
</organism>
<keyword evidence="2 4" id="KW-0238">DNA-binding</keyword>
<evidence type="ECO:0000313" key="6">
    <source>
        <dbReference type="EMBL" id="BCJ86345.1"/>
    </source>
</evidence>
<reference evidence="6 7" key="1">
    <citation type="submission" date="2020-08" db="EMBL/GenBank/DDBJ databases">
        <title>Complete Genome Sequence of Effusibacillus dendaii Strain skT53, Isolated from Farmland soil.</title>
        <authorList>
            <person name="Konishi T."/>
            <person name="Kawasaki H."/>
        </authorList>
    </citation>
    <scope>NUCLEOTIDE SEQUENCE [LARGE SCALE GENOMIC DNA]</scope>
    <source>
        <strain evidence="7">skT53</strain>
    </source>
</reference>
<dbReference type="AlphaFoldDB" id="A0A7I8D8D6"/>
<dbReference type="GO" id="GO:0006355">
    <property type="term" value="P:regulation of DNA-templated transcription"/>
    <property type="evidence" value="ECO:0007669"/>
    <property type="project" value="InterPro"/>
</dbReference>
<dbReference type="EMBL" id="AP023366">
    <property type="protein sequence ID" value="BCJ86345.1"/>
    <property type="molecule type" value="Genomic_DNA"/>
</dbReference>
<dbReference type="InterPro" id="IPR036388">
    <property type="entry name" value="WH-like_DNA-bd_sf"/>
</dbReference>
<proteinExistence type="predicted"/>
<evidence type="ECO:0000259" key="5">
    <source>
        <dbReference type="PROSITE" id="PS51755"/>
    </source>
</evidence>